<organism evidence="1 2">
    <name type="scientific">Candidatus Argoarchaeum ethanivorans</name>
    <dbReference type="NCBI Taxonomy" id="2608793"/>
    <lineage>
        <taxon>Archaea</taxon>
        <taxon>Methanobacteriati</taxon>
        <taxon>Methanobacteriota</taxon>
        <taxon>Stenosarchaea group</taxon>
        <taxon>Methanomicrobia</taxon>
        <taxon>Methanosarcinales</taxon>
        <taxon>Methanosarcinales incertae sedis</taxon>
        <taxon>GOM Arc I cluster</taxon>
        <taxon>Candidatus Argoarchaeum</taxon>
    </lineage>
</organism>
<evidence type="ECO:0000313" key="2">
    <source>
        <dbReference type="Proteomes" id="UP000291831"/>
    </source>
</evidence>
<sequence>MASYKGSKLGSSKLKKIFYETDTLPIKNSIYSRYAGQTIDAIIIDDTRSLRRSGGRPSIKGALGLDLETGEEFLLHLDAVRVGQSFYTISRGITTFLTKCTLFVTEMLTYNNI</sequence>
<dbReference type="Proteomes" id="UP000291831">
    <property type="component" value="Unassembled WGS sequence"/>
</dbReference>
<proteinExistence type="predicted"/>
<comment type="caution">
    <text evidence="1">The sequence shown here is derived from an EMBL/GenBank/DDBJ whole genome shotgun (WGS) entry which is preliminary data.</text>
</comment>
<gene>
    <name evidence="1" type="ORF">AEth_01419</name>
</gene>
<evidence type="ECO:0000313" key="1">
    <source>
        <dbReference type="EMBL" id="RZB29162.1"/>
    </source>
</evidence>
<name>A0A8B3S2D8_9EURY</name>
<dbReference type="AlphaFoldDB" id="A0A8B3S2D8"/>
<accession>A0A8B3S2D8</accession>
<dbReference type="EMBL" id="RPGO01000031">
    <property type="protein sequence ID" value="RZB29162.1"/>
    <property type="molecule type" value="Genomic_DNA"/>
</dbReference>
<reference evidence="2" key="1">
    <citation type="submission" date="2019-01" db="EMBL/GenBank/DDBJ databases">
        <title>Anaerobic oxidation of ethane by archaea from a marine hydrocarbon seep.</title>
        <authorList>
            <person name="Musat F."/>
        </authorList>
    </citation>
    <scope>NUCLEOTIDE SEQUENCE [LARGE SCALE GENOMIC DNA]</scope>
</reference>
<protein>
    <submittedName>
        <fullName evidence="1">Uncharacterized protein</fullName>
    </submittedName>
</protein>